<dbReference type="AlphaFoldDB" id="A0A7V7QIS2"/>
<evidence type="ECO:0000256" key="2">
    <source>
        <dbReference type="ARBA" id="ARBA00012513"/>
    </source>
</evidence>
<feature type="binding site" evidence="7">
    <location>
        <position position="60"/>
    </location>
    <ligand>
        <name>ATP</name>
        <dbReference type="ChEBI" id="CHEBI:30616"/>
    </ligand>
</feature>
<name>A0A7V7QIS2_9FIRM</name>
<keyword evidence="10" id="KW-1185">Reference proteome</keyword>
<comment type="similarity">
    <text evidence="1">Belongs to the protein kinase superfamily. NEK Ser/Thr protein kinase family. NIMA subfamily.</text>
</comment>
<dbReference type="EMBL" id="WAGX01000007">
    <property type="protein sequence ID" value="KAB1435826.1"/>
    <property type="molecule type" value="Genomic_DNA"/>
</dbReference>
<dbReference type="EC" id="2.7.11.1" evidence="2"/>
<evidence type="ECO:0000259" key="8">
    <source>
        <dbReference type="PROSITE" id="PS50011"/>
    </source>
</evidence>
<organism evidence="9 10">
    <name type="scientific">Candidatus Galacturonatibacter soehngenii</name>
    <dbReference type="NCBI Taxonomy" id="2307010"/>
    <lineage>
        <taxon>Bacteria</taxon>
        <taxon>Bacillati</taxon>
        <taxon>Bacillota</taxon>
        <taxon>Clostridia</taxon>
        <taxon>Lachnospirales</taxon>
        <taxon>Lachnospiraceae</taxon>
        <taxon>Candidatus Galacturonatibacter</taxon>
    </lineage>
</organism>
<protein>
    <recommendedName>
        <fullName evidence="2">non-specific serine/threonine protein kinase</fullName>
        <ecNumber evidence="2">2.7.11.1</ecNumber>
    </recommendedName>
</protein>
<dbReference type="Gene3D" id="1.10.510.10">
    <property type="entry name" value="Transferase(Phosphotransferase) domain 1"/>
    <property type="match status" value="1"/>
</dbReference>
<dbReference type="InterPro" id="IPR011009">
    <property type="entry name" value="Kinase-like_dom_sf"/>
</dbReference>
<dbReference type="GO" id="GO:0005524">
    <property type="term" value="F:ATP binding"/>
    <property type="evidence" value="ECO:0007669"/>
    <property type="project" value="UniProtKB-UniRule"/>
</dbReference>
<dbReference type="PROSITE" id="PS00107">
    <property type="entry name" value="PROTEIN_KINASE_ATP"/>
    <property type="match status" value="1"/>
</dbReference>
<reference evidence="9 10" key="1">
    <citation type="submission" date="2019-09" db="EMBL/GenBank/DDBJ databases">
        <authorList>
            <person name="Valk L.C."/>
        </authorList>
    </citation>
    <scope>NUCLEOTIDE SEQUENCE [LARGE SCALE GENOMIC DNA]</scope>
    <source>
        <strain evidence="9">GalUA</strain>
    </source>
</reference>
<dbReference type="PROSITE" id="PS50011">
    <property type="entry name" value="PROTEIN_KINASE_DOM"/>
    <property type="match status" value="1"/>
</dbReference>
<dbReference type="InterPro" id="IPR050660">
    <property type="entry name" value="NEK_Ser/Thr_kinase"/>
</dbReference>
<dbReference type="InterPro" id="IPR017441">
    <property type="entry name" value="Protein_kinase_ATP_BS"/>
</dbReference>
<reference evidence="9 10" key="2">
    <citation type="submission" date="2020-02" db="EMBL/GenBank/DDBJ databases">
        <title>Candidatus Galacturonibacter soehngenii shows hetero-acetogenic catabolism of galacturonic acid but lacks a canonical carbon monoxide dehydrogenase/acetyl-CoA synthase complex.</title>
        <authorList>
            <person name="Diender M."/>
            <person name="Stouten G.R."/>
            <person name="Petersen J.F."/>
            <person name="Nielsen P.H."/>
            <person name="Dueholm M.S."/>
            <person name="Pronk J.T."/>
            <person name="Van Loosdrecht M.C.M."/>
        </authorList>
    </citation>
    <scope>NUCLEOTIDE SEQUENCE [LARGE SCALE GENOMIC DNA]</scope>
    <source>
        <strain evidence="9">GalUA</strain>
    </source>
</reference>
<keyword evidence="6 7" id="KW-0067">ATP-binding</keyword>
<sequence>MIVKRSWFKLNNHDLFALNETKHRFSLYDRYRIERQIGCGLSGKVYLAEHIKLGAKRVIKCVSKKESMYQQFLAEATLLKNLTHPGIPVIYDLEEDEEYLYIIEEYIEGESLKAIMLDQKAISRESAIHIIIQICDIIEYLHNIRPYPVLYLDLKPDHIIVCNDCVKIIDFGAAIYMEKEEVDYSFGTPSFAAPEQFYSLKLDPKADIYAIGSILYFMLIGKKPSQSNSKKSKKNEFLSISQDLKKIILKCMAKNPQNRYDNVAQIKKDLSICKNKKNTLIISILGSQSRIGVSHIAIGMVSFLNKNGIKAIYEEKNKSEIVSNIKDINAHLYHKDGIYYFKNFIAVPNYNETISINKSDFEVIVRDCGTFHERSSDYGTADIRLVVLGTKEWEYSFSKECMEAMNDNKSQYLFNMCGKGQAYKAAQYLGIKRGYHVPFFTDPFVNNGASEKAFKHMLKGIIHVKRRMLFKR</sequence>
<comment type="caution">
    <text evidence="9">The sequence shown here is derived from an EMBL/GenBank/DDBJ whole genome shotgun (WGS) entry which is preliminary data.</text>
</comment>
<keyword evidence="3" id="KW-0808">Transferase</keyword>
<feature type="domain" description="Protein kinase" evidence="8">
    <location>
        <begin position="31"/>
        <end position="272"/>
    </location>
</feature>
<dbReference type="PANTHER" id="PTHR43671">
    <property type="entry name" value="SERINE/THREONINE-PROTEIN KINASE NEK"/>
    <property type="match status" value="1"/>
</dbReference>
<evidence type="ECO:0000313" key="10">
    <source>
        <dbReference type="Proteomes" id="UP000461768"/>
    </source>
</evidence>
<evidence type="ECO:0000256" key="7">
    <source>
        <dbReference type="PROSITE-ProRule" id="PRU10141"/>
    </source>
</evidence>
<dbReference type="SUPFAM" id="SSF56112">
    <property type="entry name" value="Protein kinase-like (PK-like)"/>
    <property type="match status" value="1"/>
</dbReference>
<gene>
    <name evidence="9" type="ORF">F7O84_15730</name>
</gene>
<dbReference type="Pfam" id="PF00069">
    <property type="entry name" value="Pkinase"/>
    <property type="match status" value="1"/>
</dbReference>
<dbReference type="GO" id="GO:0004674">
    <property type="term" value="F:protein serine/threonine kinase activity"/>
    <property type="evidence" value="ECO:0007669"/>
    <property type="project" value="UniProtKB-KW"/>
</dbReference>
<evidence type="ECO:0000256" key="3">
    <source>
        <dbReference type="ARBA" id="ARBA00022679"/>
    </source>
</evidence>
<proteinExistence type="inferred from homology"/>
<dbReference type="InterPro" id="IPR000719">
    <property type="entry name" value="Prot_kinase_dom"/>
</dbReference>
<keyword evidence="5 9" id="KW-0418">Kinase</keyword>
<dbReference type="CDD" id="cd14014">
    <property type="entry name" value="STKc_PknB_like"/>
    <property type="match status" value="1"/>
</dbReference>
<accession>A0A7V7QIS2</accession>
<evidence type="ECO:0000256" key="1">
    <source>
        <dbReference type="ARBA" id="ARBA00010886"/>
    </source>
</evidence>
<evidence type="ECO:0000256" key="6">
    <source>
        <dbReference type="ARBA" id="ARBA00022840"/>
    </source>
</evidence>
<evidence type="ECO:0000256" key="4">
    <source>
        <dbReference type="ARBA" id="ARBA00022741"/>
    </source>
</evidence>
<evidence type="ECO:0000256" key="5">
    <source>
        <dbReference type="ARBA" id="ARBA00022777"/>
    </source>
</evidence>
<dbReference type="Proteomes" id="UP000461768">
    <property type="component" value="Unassembled WGS sequence"/>
</dbReference>
<keyword evidence="4 7" id="KW-0547">Nucleotide-binding</keyword>
<keyword evidence="9" id="KW-0723">Serine/threonine-protein kinase</keyword>
<dbReference type="PANTHER" id="PTHR43671:SF13">
    <property type="entry name" value="SERINE_THREONINE-PROTEIN KINASE NEK2"/>
    <property type="match status" value="1"/>
</dbReference>
<dbReference type="OrthoDB" id="9788659at2"/>
<evidence type="ECO:0000313" key="9">
    <source>
        <dbReference type="EMBL" id="KAB1435826.1"/>
    </source>
</evidence>